<dbReference type="EMBL" id="JACHIN010000030">
    <property type="protein sequence ID" value="MBB5085071.1"/>
    <property type="molecule type" value="Genomic_DNA"/>
</dbReference>
<name>A0A7W8AH94_9ACTN</name>
<protein>
    <submittedName>
        <fullName evidence="1">CRISPR system Cascade subunit CasA</fullName>
    </submittedName>
</protein>
<keyword evidence="2" id="KW-1185">Reference proteome</keyword>
<sequence>MPDDGRPSFDLTSERWLPVRYRNGSKADLSLRQIFAEAREVRCLMGDVPTQEFALIRLLLAILHDALQGPADLQEWQELWDHGLPGDRIEDYLQCHRDHFDLLHPQRPFFQTPDLRAASGEVSSLDRLVADVPNGARFFTMRARGATRLTYGEAARWLVHAHAFDTSGIKTGAVGDPRAKGGRGYPQGVAWTGNLGGVMAEGESLHETLLLNLIAFDTPNLHAEPQHDLPAWRRPPTGPQAIDQADMADRPAGPRDLYTWQSRRIRLHADTEGVTSVILAYGDPLSPRNMHLHEPMTSWRRSPEQEKKLAMAQVYLPREHDPDRSAWRGLGALVAGRVGGAEQRREAAAIVRPRILDWVARMTVEGDLPADFLIRARLFGQVYGTQQSVVDEIVNDAVAMPVILLHEQDQGLGQTAIDAAADADHAVALIGDLAADLARAAGTAADGPKGKARLAGYAALDGPFRNWLAALRPDDNPHEQRATWQLKAHRIISAVGDDLLRSAPDAAWQGRVITTRQGTELWLTASRADLTCRTGLNRALPLASAPTTGAPA</sequence>
<dbReference type="NCBIfam" id="TIGR02547">
    <property type="entry name" value="casA_cse1"/>
    <property type="match status" value="1"/>
</dbReference>
<reference evidence="1 2" key="1">
    <citation type="submission" date="2020-08" db="EMBL/GenBank/DDBJ databases">
        <title>Genomic Encyclopedia of Type Strains, Phase IV (KMG-IV): sequencing the most valuable type-strain genomes for metagenomic binning, comparative biology and taxonomic classification.</title>
        <authorList>
            <person name="Goeker M."/>
        </authorList>
    </citation>
    <scope>NUCLEOTIDE SEQUENCE [LARGE SCALE GENOMIC DNA]</scope>
    <source>
        <strain evidence="1 2">DSM 45385</strain>
    </source>
</reference>
<evidence type="ECO:0000313" key="1">
    <source>
        <dbReference type="EMBL" id="MBB5085071.1"/>
    </source>
</evidence>
<dbReference type="RefSeq" id="WP_184976197.1">
    <property type="nucleotide sequence ID" value="NZ_JACHIN010000030.1"/>
</dbReference>
<dbReference type="Proteomes" id="UP000568380">
    <property type="component" value="Unassembled WGS sequence"/>
</dbReference>
<dbReference type="Pfam" id="PF09481">
    <property type="entry name" value="CRISPR_Cse1"/>
    <property type="match status" value="1"/>
</dbReference>
<dbReference type="CDD" id="cd09729">
    <property type="entry name" value="Cse1_I-E"/>
    <property type="match status" value="1"/>
</dbReference>
<dbReference type="AlphaFoldDB" id="A0A7W8AH94"/>
<dbReference type="InterPro" id="IPR013381">
    <property type="entry name" value="CRISPR-assoc_prot_Cse1"/>
</dbReference>
<gene>
    <name evidence="1" type="ORF">HNR40_010584</name>
</gene>
<accession>A0A7W8AH94</accession>
<comment type="caution">
    <text evidence="1">The sequence shown here is derived from an EMBL/GenBank/DDBJ whole genome shotgun (WGS) entry which is preliminary data.</text>
</comment>
<dbReference type="Gene3D" id="1.10.132.100">
    <property type="match status" value="1"/>
</dbReference>
<proteinExistence type="predicted"/>
<organism evidence="1 2">
    <name type="scientific">Nonomuraea endophytica</name>
    <dbReference type="NCBI Taxonomy" id="714136"/>
    <lineage>
        <taxon>Bacteria</taxon>
        <taxon>Bacillati</taxon>
        <taxon>Actinomycetota</taxon>
        <taxon>Actinomycetes</taxon>
        <taxon>Streptosporangiales</taxon>
        <taxon>Streptosporangiaceae</taxon>
        <taxon>Nonomuraea</taxon>
    </lineage>
</organism>
<evidence type="ECO:0000313" key="2">
    <source>
        <dbReference type="Proteomes" id="UP000568380"/>
    </source>
</evidence>